<name>A0A6N2N943_SALVM</name>
<dbReference type="GO" id="GO:0005634">
    <property type="term" value="C:nucleus"/>
    <property type="evidence" value="ECO:0007669"/>
    <property type="project" value="UniProtKB-SubCell"/>
</dbReference>
<evidence type="ECO:0000313" key="8">
    <source>
        <dbReference type="EMBL" id="VFU57568.1"/>
    </source>
</evidence>
<dbReference type="Gene3D" id="1.20.58.200">
    <property type="entry name" value="Translin, domain 2"/>
    <property type="match status" value="1"/>
</dbReference>
<dbReference type="GO" id="GO:0005737">
    <property type="term" value="C:cytoplasm"/>
    <property type="evidence" value="ECO:0007669"/>
    <property type="project" value="UniProtKB-SubCell"/>
</dbReference>
<keyword evidence="5" id="KW-0539">Nucleus</keyword>
<feature type="domain" description="Sulfotransferase" evidence="7">
    <location>
        <begin position="400"/>
        <end position="653"/>
    </location>
</feature>
<evidence type="ECO:0000256" key="3">
    <source>
        <dbReference type="ARBA" id="ARBA00005902"/>
    </source>
</evidence>
<evidence type="ECO:0000256" key="1">
    <source>
        <dbReference type="ARBA" id="ARBA00004123"/>
    </source>
</evidence>
<dbReference type="Gene3D" id="3.40.50.300">
    <property type="entry name" value="P-loop containing nucleotide triphosphate hydrolases"/>
    <property type="match status" value="1"/>
</dbReference>
<evidence type="ECO:0000256" key="4">
    <source>
        <dbReference type="ARBA" id="ARBA00022490"/>
    </source>
</evidence>
<dbReference type="SUPFAM" id="SSF74784">
    <property type="entry name" value="Translin"/>
    <property type="match status" value="1"/>
</dbReference>
<dbReference type="InterPro" id="IPR027417">
    <property type="entry name" value="P-loop_NTPase"/>
</dbReference>
<dbReference type="GO" id="GO:0043565">
    <property type="term" value="F:sequence-specific DNA binding"/>
    <property type="evidence" value="ECO:0007669"/>
    <property type="project" value="InterPro"/>
</dbReference>
<comment type="similarity">
    <text evidence="3">Belongs to the translin family.</text>
</comment>
<evidence type="ECO:0000256" key="5">
    <source>
        <dbReference type="ARBA" id="ARBA00023242"/>
    </source>
</evidence>
<evidence type="ECO:0000256" key="6">
    <source>
        <dbReference type="SAM" id="MobiDB-lite"/>
    </source>
</evidence>
<keyword evidence="4" id="KW-0963">Cytoplasm</keyword>
<dbReference type="FunFam" id="1.20.58.200:FF:000001">
    <property type="entry name" value="Translin-associated factor X"/>
    <property type="match status" value="1"/>
</dbReference>
<feature type="region of interest" description="Disordered" evidence="6">
    <location>
        <begin position="36"/>
        <end position="56"/>
    </location>
</feature>
<evidence type="ECO:0000259" key="7">
    <source>
        <dbReference type="Pfam" id="PF00685"/>
    </source>
</evidence>
<dbReference type="InterPro" id="IPR002848">
    <property type="entry name" value="Translin_fam"/>
</dbReference>
<gene>
    <name evidence="8" type="ORF">SVIM_LOCUS416218</name>
</gene>
<sequence>MLLTRLASSTVHRLFIVASKPNPHLLHQGAALQIPPKTARTMSRTSESSSSSSSSFKEAFGNYADYLNNLNEKRERVVKASRDITMNSKKVIFQVHRISKYNRDEVLDKAEKDLAAVTKQYMVKLVKELQGTDFWKLRRAYSPGVQEYVEAATFCKFCRTGTLLHLDEINATLLPLSEPSIEPLQINVLDYLLGLADLTGELMRLAIGRISDGELEYAKKICQFVRDIYRELTLIVPYIDDGSDMKIKMDTMLQSVVKIENACFSVHVRGSEYMPLLGSSEPSSFLLGICPHDFLPALQVVFPVMVLQRGRHHLLDLKGNSSWKSLKGVATPMPRPEQSPFLPGYLQENESSAEFRDFIDSIPTEQGWVANHLHQYQGFWHTSRQLQGVLACQKHFQAHDGDIFLVTTPKSGSTWLKALMFALVNRVSFPDPKQHPLLTDNPHALVPFLEMEYIGKEHLDFTNSTFPRLFSTHLPLLSLPKSVEDSDCKLVYLCRNPNDTFVSLWHFTNRMRPADRGAGSLEETFDKFCRGVSLYGPFWDHVLGYWKGSLEWPRRIFFLKYEDMKNEPKLRRLSEFMGCPFSLEEERSGVLDGILELCSFQNLSNLEVNKIGRLPSGEEHQAFFRRGEVGDSKKYLTAEMKEKMDMITEQKLHCYGLKLYARTD</sequence>
<protein>
    <recommendedName>
        <fullName evidence="7">Sulfotransferase domain-containing protein</fullName>
    </recommendedName>
</protein>
<dbReference type="AlphaFoldDB" id="A0A6N2N943"/>
<proteinExistence type="inferred from homology"/>
<dbReference type="InterPro" id="IPR016069">
    <property type="entry name" value="Translin_C"/>
</dbReference>
<dbReference type="InterPro" id="IPR016068">
    <property type="entry name" value="Translin_N"/>
</dbReference>
<dbReference type="CDD" id="cd14820">
    <property type="entry name" value="TRAX"/>
    <property type="match status" value="1"/>
</dbReference>
<feature type="compositionally biased region" description="Low complexity" evidence="6">
    <location>
        <begin position="46"/>
        <end position="55"/>
    </location>
</feature>
<dbReference type="Pfam" id="PF00685">
    <property type="entry name" value="Sulfotransfer_1"/>
    <property type="match status" value="1"/>
</dbReference>
<dbReference type="EMBL" id="CAADRP010001952">
    <property type="protein sequence ID" value="VFU57568.1"/>
    <property type="molecule type" value="Genomic_DNA"/>
</dbReference>
<dbReference type="GO" id="GO:0008146">
    <property type="term" value="F:sulfotransferase activity"/>
    <property type="evidence" value="ECO:0007669"/>
    <property type="project" value="InterPro"/>
</dbReference>
<evidence type="ECO:0000256" key="2">
    <source>
        <dbReference type="ARBA" id="ARBA00004496"/>
    </source>
</evidence>
<dbReference type="InterPro" id="IPR000863">
    <property type="entry name" value="Sulfotransferase_dom"/>
</dbReference>
<organism evidence="8">
    <name type="scientific">Salix viminalis</name>
    <name type="common">Common osier</name>
    <name type="synonym">Basket willow</name>
    <dbReference type="NCBI Taxonomy" id="40686"/>
    <lineage>
        <taxon>Eukaryota</taxon>
        <taxon>Viridiplantae</taxon>
        <taxon>Streptophyta</taxon>
        <taxon>Embryophyta</taxon>
        <taxon>Tracheophyta</taxon>
        <taxon>Spermatophyta</taxon>
        <taxon>Magnoliopsida</taxon>
        <taxon>eudicotyledons</taxon>
        <taxon>Gunneridae</taxon>
        <taxon>Pentapetalae</taxon>
        <taxon>rosids</taxon>
        <taxon>fabids</taxon>
        <taxon>Malpighiales</taxon>
        <taxon>Salicaceae</taxon>
        <taxon>Saliceae</taxon>
        <taxon>Salix</taxon>
    </lineage>
</organism>
<reference evidence="8" key="1">
    <citation type="submission" date="2019-03" db="EMBL/GenBank/DDBJ databases">
        <authorList>
            <person name="Mank J."/>
            <person name="Almeida P."/>
        </authorList>
    </citation>
    <scope>NUCLEOTIDE SEQUENCE</scope>
    <source>
        <strain evidence="8">78183</strain>
    </source>
</reference>
<dbReference type="InterPro" id="IPR036081">
    <property type="entry name" value="Translin_sf"/>
</dbReference>
<dbReference type="SUPFAM" id="SSF52540">
    <property type="entry name" value="P-loop containing nucleoside triphosphate hydrolases"/>
    <property type="match status" value="1"/>
</dbReference>
<accession>A0A6N2N943</accession>
<dbReference type="Pfam" id="PF01997">
    <property type="entry name" value="Translin"/>
    <property type="match status" value="1"/>
</dbReference>
<comment type="subcellular location">
    <subcellularLocation>
        <location evidence="2">Cytoplasm</location>
    </subcellularLocation>
    <subcellularLocation>
        <location evidence="1">Nucleus</location>
    </subcellularLocation>
</comment>
<dbReference type="PANTHER" id="PTHR10741">
    <property type="entry name" value="TRANSLIN AND TRANSLIN ASSOCIATED PROTEIN X"/>
    <property type="match status" value="1"/>
</dbReference>
<dbReference type="Gene3D" id="1.20.58.190">
    <property type="entry name" value="Translin, domain 1"/>
    <property type="match status" value="1"/>
</dbReference>